<gene>
    <name evidence="8" type="primary">der</name>
    <name evidence="12" type="ORF">Theos_0426</name>
</gene>
<comment type="subunit">
    <text evidence="8">Associates with the 50S ribosomal subunit.</text>
</comment>
<dbReference type="NCBIfam" id="TIGR00231">
    <property type="entry name" value="small_GTP"/>
    <property type="match status" value="2"/>
</dbReference>
<evidence type="ECO:0000313" key="13">
    <source>
        <dbReference type="Proteomes" id="UP000000211"/>
    </source>
</evidence>
<dbReference type="InterPro" id="IPR006073">
    <property type="entry name" value="GTP-bd"/>
</dbReference>
<evidence type="ECO:0000256" key="2">
    <source>
        <dbReference type="ARBA" id="ARBA00020953"/>
    </source>
</evidence>
<sequence>MYRVVIVGRPNVGKSSLFNRLVGRKSAVVADTPGVTRDLKEEVVETDTGRFLLVDTGGLWSGDRWEKKIQEKVDRALEEADLVLFAVDGRADLTPADHEVAEYLRRKGKPVLLVATKVDHPTHEHYLGPLYALGFGDPIPTSSEHARGLEDLIEAIWQRLPVRQEESEPEVAAIRLAIVGRPNAGKSSLLNAILGEERVIVSEEPGTTRDTIDVPVDIGGQRFILLDTAGIRKRPETFVEELAIRRSLRAIGEADVVLLVVDPFQVGDRELKLANEALEKGKPVVLVITKWDLVPKEEAQRMRRLLKEKLAHLDHLPRVYTSALTRQNLERIFQEAVRLHELNHTRIPTSELNRWVGVWTSRVQMPNFKGKPLKILYATQPEVAPPTFVFFVNHPEFVTRAFENYLKNRIGEDLGLKEVPFRLVFRGRREEGTER</sequence>
<reference evidence="12 13" key="1">
    <citation type="journal article" date="2013" name="Genome Announc.">
        <title>Whole Genome Sequencing of Thermus oshimai JL-2 and Thermus thermophilus JL-18, Incomplete Denitrifiers from the United States Great Basin.</title>
        <authorList>
            <person name="Murugapiran S.K."/>
            <person name="Huntemann M."/>
            <person name="Wei C.L."/>
            <person name="Han J."/>
            <person name="Detter J.C."/>
            <person name="Han C.S."/>
            <person name="Erkkila T.H."/>
            <person name="Teshima H."/>
            <person name="Chen A."/>
            <person name="Kyrpides N."/>
            <person name="Mavrommatis K."/>
            <person name="Markowitz V."/>
            <person name="Szeto E."/>
            <person name="Ivanova N."/>
            <person name="Pagani I."/>
            <person name="Lam J."/>
            <person name="McDonald A.I."/>
            <person name="Dodsworth J.A."/>
            <person name="Pati A."/>
            <person name="Goodwin L."/>
            <person name="Peters L."/>
            <person name="Pitluck S."/>
            <person name="Woyke T."/>
            <person name="Hedlund B.P."/>
        </authorList>
    </citation>
    <scope>NUCLEOTIDE SEQUENCE</scope>
    <source>
        <strain evidence="12 13">JL-2</strain>
    </source>
</reference>
<dbReference type="CDD" id="cd01895">
    <property type="entry name" value="EngA2"/>
    <property type="match status" value="1"/>
</dbReference>
<dbReference type="Proteomes" id="UP000000211">
    <property type="component" value="Chromosome"/>
</dbReference>
<dbReference type="PANTHER" id="PTHR43834">
    <property type="entry name" value="GTPASE DER"/>
    <property type="match status" value="1"/>
</dbReference>
<protein>
    <recommendedName>
        <fullName evidence="2 8">GTPase Der</fullName>
    </recommendedName>
    <alternativeName>
        <fullName evidence="7 8">GTP-binding protein EngA</fullName>
    </alternativeName>
</protein>
<name>K7QY54_THEOS</name>
<evidence type="ECO:0000256" key="3">
    <source>
        <dbReference type="ARBA" id="ARBA00022517"/>
    </source>
</evidence>
<dbReference type="RefSeq" id="WP_016328697.1">
    <property type="nucleotide sequence ID" value="NC_019386.1"/>
</dbReference>
<dbReference type="HOGENOM" id="CLU_016077_6_2_0"/>
<dbReference type="AlphaFoldDB" id="K7QY54"/>
<dbReference type="InterPro" id="IPR005225">
    <property type="entry name" value="Small_GTP-bd"/>
</dbReference>
<dbReference type="InterPro" id="IPR016484">
    <property type="entry name" value="GTPase_Der"/>
</dbReference>
<evidence type="ECO:0000256" key="10">
    <source>
        <dbReference type="RuleBase" id="RU004481"/>
    </source>
</evidence>
<dbReference type="InterPro" id="IPR032859">
    <property type="entry name" value="KH_dom-like"/>
</dbReference>
<proteinExistence type="inferred from homology"/>
<evidence type="ECO:0000256" key="5">
    <source>
        <dbReference type="ARBA" id="ARBA00022741"/>
    </source>
</evidence>
<dbReference type="SUPFAM" id="SSF52540">
    <property type="entry name" value="P-loop containing nucleoside triphosphate hydrolases"/>
    <property type="match status" value="2"/>
</dbReference>
<dbReference type="GO" id="GO:0043022">
    <property type="term" value="F:ribosome binding"/>
    <property type="evidence" value="ECO:0007669"/>
    <property type="project" value="TreeGrafter"/>
</dbReference>
<dbReference type="PANTHER" id="PTHR43834:SF6">
    <property type="entry name" value="GTPASE DER"/>
    <property type="match status" value="1"/>
</dbReference>
<evidence type="ECO:0000256" key="6">
    <source>
        <dbReference type="ARBA" id="ARBA00023134"/>
    </source>
</evidence>
<dbReference type="GO" id="GO:0005525">
    <property type="term" value="F:GTP binding"/>
    <property type="evidence" value="ECO:0007669"/>
    <property type="project" value="UniProtKB-UniRule"/>
</dbReference>
<comment type="caution">
    <text evidence="8">Lacks conserved residue(s) required for the propagation of feature annotation.</text>
</comment>
<dbReference type="Gene3D" id="3.40.50.300">
    <property type="entry name" value="P-loop containing nucleotide triphosphate hydrolases"/>
    <property type="match status" value="2"/>
</dbReference>
<dbReference type="PATRIC" id="fig|751945.3.peg.415"/>
<dbReference type="GO" id="GO:0042254">
    <property type="term" value="P:ribosome biogenesis"/>
    <property type="evidence" value="ECO:0007669"/>
    <property type="project" value="UniProtKB-KW"/>
</dbReference>
<dbReference type="PROSITE" id="PS51712">
    <property type="entry name" value="G_ENGA"/>
    <property type="match status" value="2"/>
</dbReference>
<dbReference type="STRING" id="751945.Theos_0426"/>
<evidence type="ECO:0000313" key="12">
    <source>
        <dbReference type="EMBL" id="AFV75500.1"/>
    </source>
</evidence>
<dbReference type="EMBL" id="CP003249">
    <property type="protein sequence ID" value="AFV75500.1"/>
    <property type="molecule type" value="Genomic_DNA"/>
</dbReference>
<dbReference type="OrthoDB" id="9805918at2"/>
<dbReference type="eggNOG" id="COG1160">
    <property type="taxonomic scope" value="Bacteria"/>
</dbReference>
<dbReference type="Pfam" id="PF14714">
    <property type="entry name" value="KH_dom-like"/>
    <property type="match status" value="1"/>
</dbReference>
<keyword evidence="4 10" id="KW-0677">Repeat</keyword>
<feature type="binding site" evidence="8">
    <location>
        <begin position="180"/>
        <end position="187"/>
    </location>
    <ligand>
        <name>GTP</name>
        <dbReference type="ChEBI" id="CHEBI:37565"/>
        <label>2</label>
    </ligand>
</feature>
<feature type="binding site" evidence="8">
    <location>
        <begin position="227"/>
        <end position="231"/>
    </location>
    <ligand>
        <name>GTP</name>
        <dbReference type="ChEBI" id="CHEBI:37565"/>
        <label>2</label>
    </ligand>
</feature>
<dbReference type="PIRSF" id="PIRSF006485">
    <property type="entry name" value="GTP-binding_EngA"/>
    <property type="match status" value="1"/>
</dbReference>
<dbReference type="NCBIfam" id="TIGR03594">
    <property type="entry name" value="GTPase_EngA"/>
    <property type="match status" value="1"/>
</dbReference>
<keyword evidence="13" id="KW-1185">Reference proteome</keyword>
<dbReference type="FunFam" id="3.30.300.20:FF:000004">
    <property type="entry name" value="GTPase Der"/>
    <property type="match status" value="1"/>
</dbReference>
<evidence type="ECO:0000256" key="9">
    <source>
        <dbReference type="PROSITE-ProRule" id="PRU01049"/>
    </source>
</evidence>
<comment type="similarity">
    <text evidence="1 8 9 10">Belongs to the TRAFAC class TrmE-Era-EngA-EngB-Septin-like GTPase superfamily. EngA (Der) GTPase family.</text>
</comment>
<keyword evidence="6 8" id="KW-0342">GTP-binding</keyword>
<dbReference type="InterPro" id="IPR031166">
    <property type="entry name" value="G_ENGA"/>
</dbReference>
<comment type="function">
    <text evidence="8 10">GTPase that plays an essential role in the late steps of ribosome biogenesis.</text>
</comment>
<evidence type="ECO:0000259" key="11">
    <source>
        <dbReference type="PROSITE" id="PS51712"/>
    </source>
</evidence>
<dbReference type="PRINTS" id="PR00326">
    <property type="entry name" value="GTP1OBG"/>
</dbReference>
<organism evidence="12 13">
    <name type="scientific">Thermus oshimai JL-2</name>
    <dbReference type="NCBI Taxonomy" id="751945"/>
    <lineage>
        <taxon>Bacteria</taxon>
        <taxon>Thermotogati</taxon>
        <taxon>Deinococcota</taxon>
        <taxon>Deinococci</taxon>
        <taxon>Thermales</taxon>
        <taxon>Thermaceae</taxon>
        <taxon>Thermus</taxon>
    </lineage>
</organism>
<evidence type="ECO:0000256" key="7">
    <source>
        <dbReference type="ARBA" id="ARBA00032345"/>
    </source>
</evidence>
<dbReference type="InterPro" id="IPR015946">
    <property type="entry name" value="KH_dom-like_a/b"/>
</dbReference>
<dbReference type="InterPro" id="IPR027417">
    <property type="entry name" value="P-loop_NTPase"/>
</dbReference>
<dbReference type="Gene3D" id="3.30.300.20">
    <property type="match status" value="1"/>
</dbReference>
<evidence type="ECO:0000256" key="1">
    <source>
        <dbReference type="ARBA" id="ARBA00008279"/>
    </source>
</evidence>
<dbReference type="CDD" id="cd01894">
    <property type="entry name" value="EngA1"/>
    <property type="match status" value="1"/>
</dbReference>
<feature type="domain" description="EngA-type G" evidence="11">
    <location>
        <begin position="2"/>
        <end position="164"/>
    </location>
</feature>
<keyword evidence="3 8" id="KW-0690">Ribosome biogenesis</keyword>
<dbReference type="FunFam" id="3.40.50.300:FF:000494">
    <property type="entry name" value="tRNA modification GTPase MnmE"/>
    <property type="match status" value="1"/>
</dbReference>
<feature type="domain" description="EngA-type G" evidence="11">
    <location>
        <begin position="174"/>
        <end position="344"/>
    </location>
</feature>
<accession>K7QY54</accession>
<feature type="binding site" evidence="8">
    <location>
        <begin position="55"/>
        <end position="59"/>
    </location>
    <ligand>
        <name>GTP</name>
        <dbReference type="ChEBI" id="CHEBI:37565"/>
        <label>1</label>
    </ligand>
</feature>
<dbReference type="HAMAP" id="MF_00195">
    <property type="entry name" value="GTPase_Der"/>
    <property type="match status" value="1"/>
</dbReference>
<dbReference type="Pfam" id="PF01926">
    <property type="entry name" value="MMR_HSR1"/>
    <property type="match status" value="2"/>
</dbReference>
<feature type="binding site" evidence="8">
    <location>
        <begin position="8"/>
        <end position="15"/>
    </location>
    <ligand>
        <name>GTP</name>
        <dbReference type="ChEBI" id="CHEBI:37565"/>
        <label>1</label>
    </ligand>
</feature>
<evidence type="ECO:0000256" key="4">
    <source>
        <dbReference type="ARBA" id="ARBA00022737"/>
    </source>
</evidence>
<keyword evidence="5 8" id="KW-0547">Nucleotide-binding</keyword>
<evidence type="ECO:0000256" key="8">
    <source>
        <dbReference type="HAMAP-Rule" id="MF_00195"/>
    </source>
</evidence>
<dbReference type="KEGG" id="tos:Theos_0426"/>